<dbReference type="Proteomes" id="UP000694864">
    <property type="component" value="Chromosome 11"/>
</dbReference>
<proteinExistence type="inferred from homology"/>
<dbReference type="InterPro" id="IPR036296">
    <property type="entry name" value="SKP1-like_dim_sf"/>
</dbReference>
<dbReference type="GeneID" id="104727570"/>
<accession>A0ABM0URE1</accession>
<dbReference type="InterPro" id="IPR001232">
    <property type="entry name" value="SKP1-like"/>
</dbReference>
<dbReference type="RefSeq" id="XP_010444966.1">
    <property type="nucleotide sequence ID" value="XM_010446664.1"/>
</dbReference>
<evidence type="ECO:0000313" key="5">
    <source>
        <dbReference type="RefSeq" id="XP_010444966.1"/>
    </source>
</evidence>
<dbReference type="SMART" id="SM00512">
    <property type="entry name" value="Skp1"/>
    <property type="match status" value="1"/>
</dbReference>
<dbReference type="InterPro" id="IPR016897">
    <property type="entry name" value="SKP1"/>
</dbReference>
<dbReference type="InterPro" id="IPR011333">
    <property type="entry name" value="SKP1/BTB/POZ_sf"/>
</dbReference>
<name>A0ABM0URE1_CAMSA</name>
<evidence type="ECO:0000256" key="2">
    <source>
        <dbReference type="ARBA" id="ARBA00009993"/>
    </source>
</evidence>
<comment type="pathway">
    <text evidence="1">Protein modification; protein ubiquitination.</text>
</comment>
<keyword evidence="4" id="KW-1185">Reference proteome</keyword>
<dbReference type="Gene3D" id="3.30.710.10">
    <property type="entry name" value="Potassium Channel Kv1.1, Chain A"/>
    <property type="match status" value="1"/>
</dbReference>
<reference evidence="4" key="1">
    <citation type="journal article" date="2014" name="Nat. Commun.">
        <title>The emerging biofuel crop Camelina sativa retains a highly undifferentiated hexaploid genome structure.</title>
        <authorList>
            <person name="Kagale S."/>
            <person name="Koh C."/>
            <person name="Nixon J."/>
            <person name="Bollina V."/>
            <person name="Clarke W.E."/>
            <person name="Tuteja R."/>
            <person name="Spillane C."/>
            <person name="Robinson S.J."/>
            <person name="Links M.G."/>
            <person name="Clarke C."/>
            <person name="Higgins E.E."/>
            <person name="Huebert T."/>
            <person name="Sharpe A.G."/>
            <person name="Parkin I.A."/>
        </authorList>
    </citation>
    <scope>NUCLEOTIDE SEQUENCE [LARGE SCALE GENOMIC DNA]</scope>
    <source>
        <strain evidence="4">cv. DH55</strain>
    </source>
</reference>
<gene>
    <name evidence="5" type="primary">LOC104727570</name>
</gene>
<dbReference type="PANTHER" id="PTHR11165">
    <property type="entry name" value="SKP1"/>
    <property type="match status" value="1"/>
</dbReference>
<evidence type="ECO:0000313" key="4">
    <source>
        <dbReference type="Proteomes" id="UP000694864"/>
    </source>
</evidence>
<keyword evidence="3" id="KW-0833">Ubl conjugation pathway</keyword>
<reference evidence="5" key="2">
    <citation type="submission" date="2025-08" db="UniProtKB">
        <authorList>
            <consortium name="RefSeq"/>
        </authorList>
    </citation>
    <scope>IDENTIFICATION</scope>
    <source>
        <tissue evidence="5">Leaf</tissue>
    </source>
</reference>
<organism evidence="4 5">
    <name type="scientific">Camelina sativa</name>
    <name type="common">False flax</name>
    <name type="synonym">Myagrum sativum</name>
    <dbReference type="NCBI Taxonomy" id="90675"/>
    <lineage>
        <taxon>Eukaryota</taxon>
        <taxon>Viridiplantae</taxon>
        <taxon>Streptophyta</taxon>
        <taxon>Embryophyta</taxon>
        <taxon>Tracheophyta</taxon>
        <taxon>Spermatophyta</taxon>
        <taxon>Magnoliopsida</taxon>
        <taxon>eudicotyledons</taxon>
        <taxon>Gunneridae</taxon>
        <taxon>Pentapetalae</taxon>
        <taxon>rosids</taxon>
        <taxon>malvids</taxon>
        <taxon>Brassicales</taxon>
        <taxon>Brassicaceae</taxon>
        <taxon>Camelineae</taxon>
        <taxon>Camelina</taxon>
    </lineage>
</organism>
<evidence type="ECO:0000256" key="1">
    <source>
        <dbReference type="ARBA" id="ARBA00004906"/>
    </source>
</evidence>
<dbReference type="SUPFAM" id="SSF54695">
    <property type="entry name" value="POZ domain"/>
    <property type="match status" value="1"/>
</dbReference>
<comment type="similarity">
    <text evidence="2">Belongs to the SKP1 family.</text>
</comment>
<protein>
    <submittedName>
        <fullName evidence="5">SKP1-like protein 4</fullName>
    </submittedName>
</protein>
<dbReference type="SUPFAM" id="SSF81382">
    <property type="entry name" value="Skp1 dimerisation domain-like"/>
    <property type="match status" value="1"/>
</dbReference>
<sequence length="140" mass="15763">MASNKIILKSSDGESFEVDEAVDVESQPAWTTAPVTEPCFLMSPEPATLAKVIKYCKSMLRPLLTRIFCGSTENDKLKTWDTEFVKVDQPTLFDLILAASTCFLQYSITSAKPSIMRLTALKPHLHYHSTLDEFMGCKFY</sequence>
<evidence type="ECO:0000256" key="3">
    <source>
        <dbReference type="ARBA" id="ARBA00022786"/>
    </source>
</evidence>